<dbReference type="Proteomes" id="UP001240447">
    <property type="component" value="Unassembled WGS sequence"/>
</dbReference>
<dbReference type="CDD" id="cd11740">
    <property type="entry name" value="YajQ_like"/>
    <property type="match status" value="1"/>
</dbReference>
<protein>
    <recommendedName>
        <fullName evidence="3">Nucleotide-binding protein J2S59_001741</fullName>
    </recommendedName>
</protein>
<dbReference type="SUPFAM" id="SSF89963">
    <property type="entry name" value="YajQ-like"/>
    <property type="match status" value="2"/>
</dbReference>
<dbReference type="InterPro" id="IPR035570">
    <property type="entry name" value="UPF0234_N"/>
</dbReference>
<dbReference type="Gene3D" id="3.30.70.860">
    <property type="match status" value="1"/>
</dbReference>
<reference evidence="4 5" key="1">
    <citation type="submission" date="2023-07" db="EMBL/GenBank/DDBJ databases">
        <title>Sequencing the genomes of 1000 actinobacteria strains.</title>
        <authorList>
            <person name="Klenk H.-P."/>
        </authorList>
    </citation>
    <scope>NUCLEOTIDE SEQUENCE [LARGE SCALE GENOMIC DNA]</scope>
    <source>
        <strain evidence="4 5">GD13</strain>
    </source>
</reference>
<keyword evidence="1 3" id="KW-0547">Nucleotide-binding</keyword>
<evidence type="ECO:0000256" key="1">
    <source>
        <dbReference type="ARBA" id="ARBA00022741"/>
    </source>
</evidence>
<keyword evidence="5" id="KW-1185">Reference proteome</keyword>
<dbReference type="InterPro" id="IPR007551">
    <property type="entry name" value="YajQ/Smlt4090-like"/>
</dbReference>
<comment type="caution">
    <text evidence="4">The sequence shown here is derived from an EMBL/GenBank/DDBJ whole genome shotgun (WGS) entry which is preliminary data.</text>
</comment>
<dbReference type="InterPro" id="IPR035571">
    <property type="entry name" value="UPF0234-like_C"/>
</dbReference>
<evidence type="ECO:0000256" key="2">
    <source>
        <dbReference type="ARBA" id="ARBA00093450"/>
    </source>
</evidence>
<dbReference type="HAMAP" id="MF_00632">
    <property type="entry name" value="UPF0234"/>
    <property type="match status" value="1"/>
</dbReference>
<comment type="similarity">
    <text evidence="2 3">Belongs to the YajQ family.</text>
</comment>
<dbReference type="EMBL" id="JAUSQM010000001">
    <property type="protein sequence ID" value="MDP9821932.1"/>
    <property type="molecule type" value="Genomic_DNA"/>
</dbReference>
<gene>
    <name evidence="4" type="ORF">J2S59_001741</name>
</gene>
<evidence type="ECO:0000313" key="5">
    <source>
        <dbReference type="Proteomes" id="UP001240447"/>
    </source>
</evidence>
<dbReference type="PANTHER" id="PTHR30476">
    <property type="entry name" value="UPF0234 PROTEIN YAJQ"/>
    <property type="match status" value="1"/>
</dbReference>
<comment type="function">
    <text evidence="3">Nucleotide-binding protein.</text>
</comment>
<name>A0ABT9NNC5_9ACTN</name>
<proteinExistence type="inferred from homology"/>
<evidence type="ECO:0000313" key="4">
    <source>
        <dbReference type="EMBL" id="MDP9821932.1"/>
    </source>
</evidence>
<organism evidence="4 5">
    <name type="scientific">Nocardioides massiliensis</name>
    <dbReference type="NCBI Taxonomy" id="1325935"/>
    <lineage>
        <taxon>Bacteria</taxon>
        <taxon>Bacillati</taxon>
        <taxon>Actinomycetota</taxon>
        <taxon>Actinomycetes</taxon>
        <taxon>Propionibacteriales</taxon>
        <taxon>Nocardioidaceae</taxon>
        <taxon>Nocardioides</taxon>
    </lineage>
</organism>
<dbReference type="Pfam" id="PF04461">
    <property type="entry name" value="YajQ"/>
    <property type="match status" value="1"/>
</dbReference>
<dbReference type="NCBIfam" id="NF003819">
    <property type="entry name" value="PRK05412.1"/>
    <property type="match status" value="1"/>
</dbReference>
<evidence type="ECO:0000256" key="3">
    <source>
        <dbReference type="HAMAP-Rule" id="MF_00632"/>
    </source>
</evidence>
<dbReference type="InterPro" id="IPR036183">
    <property type="entry name" value="YajQ-like_sf"/>
</dbReference>
<dbReference type="Gene3D" id="3.30.70.990">
    <property type="entry name" value="YajQ-like, domain 2"/>
    <property type="match status" value="1"/>
</dbReference>
<dbReference type="RefSeq" id="WP_068118823.1">
    <property type="nucleotide sequence ID" value="NZ_CCXJ01000155.1"/>
</dbReference>
<dbReference type="PANTHER" id="PTHR30476:SF0">
    <property type="entry name" value="UPF0234 PROTEIN YAJQ"/>
    <property type="match status" value="1"/>
</dbReference>
<accession>A0ABT9NNC5</accession>
<sequence>MADSSFDIVSKLDQQEIDNAINQTQREIAQRFDFKGTGASIERKGDNAVEISASADDRASAVLDVFKDKLIKRNQSLKILEADEPRQSGKESKIAVALKEGISQEQAKKVGKLIRDEGPKGVKVQVQGDELRVSSKKRDDLQAVIALVKEQDYDFPVQFTNYR</sequence>